<organism evidence="2">
    <name type="scientific">Anguilla anguilla</name>
    <name type="common">European freshwater eel</name>
    <name type="synonym">Muraena anguilla</name>
    <dbReference type="NCBI Taxonomy" id="7936"/>
    <lineage>
        <taxon>Eukaryota</taxon>
        <taxon>Metazoa</taxon>
        <taxon>Chordata</taxon>
        <taxon>Craniata</taxon>
        <taxon>Vertebrata</taxon>
        <taxon>Euteleostomi</taxon>
        <taxon>Actinopterygii</taxon>
        <taxon>Neopterygii</taxon>
        <taxon>Teleostei</taxon>
        <taxon>Anguilliformes</taxon>
        <taxon>Anguillidae</taxon>
        <taxon>Anguilla</taxon>
    </lineage>
</organism>
<protein>
    <submittedName>
        <fullName evidence="2">Uncharacterized protein</fullName>
    </submittedName>
</protein>
<dbReference type="AlphaFoldDB" id="A0A0E9T7X3"/>
<accession>A0A0E9T7X3</accession>
<sequence length="24" mass="2485">MGLSQSGSPVADAYIPPKYSLDTS</sequence>
<proteinExistence type="predicted"/>
<reference evidence="2" key="2">
    <citation type="journal article" date="2015" name="Fish Shellfish Immunol.">
        <title>Early steps in the European eel (Anguilla anguilla)-Vibrio vulnificus interaction in the gills: Role of the RtxA13 toxin.</title>
        <authorList>
            <person name="Callol A."/>
            <person name="Pajuelo D."/>
            <person name="Ebbesson L."/>
            <person name="Teles M."/>
            <person name="MacKenzie S."/>
            <person name="Amaro C."/>
        </authorList>
    </citation>
    <scope>NUCLEOTIDE SEQUENCE</scope>
</reference>
<evidence type="ECO:0000256" key="1">
    <source>
        <dbReference type="SAM" id="MobiDB-lite"/>
    </source>
</evidence>
<reference evidence="2" key="1">
    <citation type="submission" date="2014-11" db="EMBL/GenBank/DDBJ databases">
        <authorList>
            <person name="Amaro Gonzalez C."/>
        </authorList>
    </citation>
    <scope>NUCLEOTIDE SEQUENCE</scope>
</reference>
<dbReference type="EMBL" id="GBXM01059050">
    <property type="protein sequence ID" value="JAH49527.1"/>
    <property type="molecule type" value="Transcribed_RNA"/>
</dbReference>
<evidence type="ECO:0000313" key="2">
    <source>
        <dbReference type="EMBL" id="JAH49527.1"/>
    </source>
</evidence>
<name>A0A0E9T7X3_ANGAN</name>
<feature type="region of interest" description="Disordered" evidence="1">
    <location>
        <begin position="1"/>
        <end position="24"/>
    </location>
</feature>